<gene>
    <name evidence="7" type="ORF">C1SCF055_LOCUS35076</name>
</gene>
<keyword evidence="2" id="KW-0863">Zinc-finger</keyword>
<feature type="domain" description="RanBP2-type" evidence="6">
    <location>
        <begin position="17"/>
        <end position="36"/>
    </location>
</feature>
<keyword evidence="4" id="KW-0175">Coiled coil</keyword>
<dbReference type="EMBL" id="CAMXCT030004613">
    <property type="protein sequence ID" value="CAL4797052.1"/>
    <property type="molecule type" value="Genomic_DNA"/>
</dbReference>
<dbReference type="OrthoDB" id="417130at2759"/>
<dbReference type="EMBL" id="CAMXCT010004613">
    <property type="protein sequence ID" value="CAI4009740.1"/>
    <property type="molecule type" value="Genomic_DNA"/>
</dbReference>
<dbReference type="InterPro" id="IPR036691">
    <property type="entry name" value="Endo/exonu/phosph_ase_sf"/>
</dbReference>
<keyword evidence="3" id="KW-0862">Zinc</keyword>
<feature type="region of interest" description="Disordered" evidence="5">
    <location>
        <begin position="64"/>
        <end position="157"/>
    </location>
</feature>
<keyword evidence="1" id="KW-0479">Metal-binding</keyword>
<evidence type="ECO:0000259" key="6">
    <source>
        <dbReference type="PROSITE" id="PS01358"/>
    </source>
</evidence>
<protein>
    <recommendedName>
        <fullName evidence="6">RanBP2-type domain-containing protein</fullName>
    </recommendedName>
</protein>
<evidence type="ECO:0000256" key="3">
    <source>
        <dbReference type="ARBA" id="ARBA00022833"/>
    </source>
</evidence>
<name>A0A9P1DGF1_9DINO</name>
<dbReference type="PROSITE" id="PS01358">
    <property type="entry name" value="ZF_RANBP2_1"/>
    <property type="match status" value="1"/>
</dbReference>
<reference evidence="8" key="2">
    <citation type="submission" date="2024-04" db="EMBL/GenBank/DDBJ databases">
        <authorList>
            <person name="Chen Y."/>
            <person name="Shah S."/>
            <person name="Dougan E. K."/>
            <person name="Thang M."/>
            <person name="Chan C."/>
        </authorList>
    </citation>
    <scope>NUCLEOTIDE SEQUENCE [LARGE SCALE GENOMIC DNA]</scope>
</reference>
<sequence length="1315" mass="148184">WIGTAEMSHAQNTNAGWLCQWCRVMNGKHALHCHRCGGRWDVVGDSGHSYDQWEDWKESGSYYQQGHQMQWPKSPKRQKGKGKKGKSPRPRHKKGDTKPDTPRTVDAPQQQTTGPPSANLTGASWMQAAQQFGPAVPPSNADASQTPASASGSVPPEYKGLIESLKRNQSKGTLPDDVQQEMKSLKVKVEKDQAKGLHQAVKSLSKARRELREAFDARAQLHAQWRSFLSLSVTQWQTFTGQFQAQEAAAMRQIGETQAALEEAKAQFEAGKSEIGKEETIADVDLVSEEENGKAESSAVKILDGLKHLTSSLSELSTAAESIHVEQQAHKKARLDGQDDVSGTAAPGSRQLEPFALPGTKRPPGPVGQHDPSDDEVNEDSTEDSSDEVPRDDEPPGGSDPYPPADANDRQSAVLPLWYRALITAFTGGAVVENDDEVAAVRKDASAEQLLDLVQLRSLAVELLQTGPPLIEDYGPSLHIEDQPLSVRNLYARWRQEATRGNDGPAAFLEVTTWYLDGSFMTYNDQPRPVLLGTSFEPQLGVALSIHIHRAILHVWDAQSEDNDEQTFLQTGARSKNSLKDLAKADVDRASLQQVENQQLTHFDPLHLNMKDALDALEWYDAYFALPAFDVETKLTEDVHWHPDSLQWLRVKFWRRRIKVHTMLKFMRQMLQQRHYGMMIGISKVLPHGFIDGKPIYFAEDDFRIVVAQPRLLIVRIRSSAMKCLIINAHAPHTGSTLNEIETFWQQVNEHISDAYVTWPKILLTDANCRLGGQPDERVGTWQSEGVNEKSQPFIDFLAVNDIFLPSTFEQYHQGVGGTWRHNDDVWKRNDFVGISTALPLSACRTWIPEEIDFSLLKDIPSLIELEDVLRATQADRATGIFQQILQRADLLMESVIWADDVVIPIAAEEAQSLPAFGPRAPLVDVTNVQIDAAQKELRQIDQELQIDKMPTDPEVSRQEVRRFLTSATHEWFNEFCQNDFDEELAMQLPDRWLACLFQFDADLDIWVEAEILDWGQHCLADILEGFADGVAERLVDDAFADLGADLPRQQLLSRRAWLVTRCKVLEEEHQQVFPHRSVKYGTATARERAITAAIVPSRFEDQFRLLQVTTATRWFDLPPERTTPFIRQPTRPKTFVIAHLFSGRRRVGDVHERLHFWAEHYGLDILVLSLDTANSAEFGNLHHCSVTWKRLLELYKNGCISATLTGAPCETWSAARHSLVVQANDEGKERPCRHMPRPLRDAERVFGRQQLTPRELRQLQQGSLFFMQTLITMAWSIVTGALYLSEHPAIPMLEEEYPTGFCNALAGTILDELY</sequence>
<evidence type="ECO:0000313" key="8">
    <source>
        <dbReference type="EMBL" id="CAL1163115.1"/>
    </source>
</evidence>
<evidence type="ECO:0000313" key="7">
    <source>
        <dbReference type="EMBL" id="CAI4009740.1"/>
    </source>
</evidence>
<comment type="caution">
    <text evidence="7">The sequence shown here is derived from an EMBL/GenBank/DDBJ whole genome shotgun (WGS) entry which is preliminary data.</text>
</comment>
<evidence type="ECO:0000256" key="1">
    <source>
        <dbReference type="ARBA" id="ARBA00022723"/>
    </source>
</evidence>
<feature type="compositionally biased region" description="Acidic residues" evidence="5">
    <location>
        <begin position="373"/>
        <end position="387"/>
    </location>
</feature>
<feature type="compositionally biased region" description="Polar residues" evidence="5">
    <location>
        <begin position="141"/>
        <end position="152"/>
    </location>
</feature>
<evidence type="ECO:0000313" key="9">
    <source>
        <dbReference type="Proteomes" id="UP001152797"/>
    </source>
</evidence>
<evidence type="ECO:0000256" key="2">
    <source>
        <dbReference type="ARBA" id="ARBA00022771"/>
    </source>
</evidence>
<accession>A0A9P1DGF1</accession>
<dbReference type="EMBL" id="CAMXCT020004613">
    <property type="protein sequence ID" value="CAL1163115.1"/>
    <property type="molecule type" value="Genomic_DNA"/>
</dbReference>
<dbReference type="Proteomes" id="UP001152797">
    <property type="component" value="Unassembled WGS sequence"/>
</dbReference>
<feature type="compositionally biased region" description="Basic and acidic residues" evidence="5">
    <location>
        <begin position="324"/>
        <end position="337"/>
    </location>
</feature>
<feature type="compositionally biased region" description="Basic residues" evidence="5">
    <location>
        <begin position="74"/>
        <end position="95"/>
    </location>
</feature>
<reference evidence="7" key="1">
    <citation type="submission" date="2022-10" db="EMBL/GenBank/DDBJ databases">
        <authorList>
            <person name="Chen Y."/>
            <person name="Dougan E. K."/>
            <person name="Chan C."/>
            <person name="Rhodes N."/>
            <person name="Thang M."/>
        </authorList>
    </citation>
    <scope>NUCLEOTIDE SEQUENCE</scope>
</reference>
<dbReference type="GO" id="GO:0008270">
    <property type="term" value="F:zinc ion binding"/>
    <property type="evidence" value="ECO:0007669"/>
    <property type="project" value="UniProtKB-KW"/>
</dbReference>
<dbReference type="SUPFAM" id="SSF56219">
    <property type="entry name" value="DNase I-like"/>
    <property type="match status" value="1"/>
</dbReference>
<feature type="coiled-coil region" evidence="4">
    <location>
        <begin position="204"/>
        <end position="267"/>
    </location>
</feature>
<organism evidence="7">
    <name type="scientific">Cladocopium goreaui</name>
    <dbReference type="NCBI Taxonomy" id="2562237"/>
    <lineage>
        <taxon>Eukaryota</taxon>
        <taxon>Sar</taxon>
        <taxon>Alveolata</taxon>
        <taxon>Dinophyceae</taxon>
        <taxon>Suessiales</taxon>
        <taxon>Symbiodiniaceae</taxon>
        <taxon>Cladocopium</taxon>
    </lineage>
</organism>
<evidence type="ECO:0000256" key="4">
    <source>
        <dbReference type="SAM" id="Coils"/>
    </source>
</evidence>
<dbReference type="InterPro" id="IPR001876">
    <property type="entry name" value="Znf_RanBP2"/>
</dbReference>
<feature type="non-terminal residue" evidence="7">
    <location>
        <position position="1"/>
    </location>
</feature>
<feature type="non-terminal residue" evidence="7">
    <location>
        <position position="1315"/>
    </location>
</feature>
<keyword evidence="9" id="KW-1185">Reference proteome</keyword>
<evidence type="ECO:0000256" key="5">
    <source>
        <dbReference type="SAM" id="MobiDB-lite"/>
    </source>
</evidence>
<feature type="compositionally biased region" description="Polar residues" evidence="5">
    <location>
        <begin position="107"/>
        <end position="130"/>
    </location>
</feature>
<dbReference type="Gene3D" id="3.60.10.10">
    <property type="entry name" value="Endonuclease/exonuclease/phosphatase"/>
    <property type="match status" value="1"/>
</dbReference>
<feature type="region of interest" description="Disordered" evidence="5">
    <location>
        <begin position="324"/>
        <end position="409"/>
    </location>
</feature>
<proteinExistence type="predicted"/>